<sequence>MSSVQETAVKSMNSKEFTITRVKGDLHKLAPVLIKSTAVRSRQ</sequence>
<gene>
    <name evidence="2" type="ORF">SHEWBE_1711</name>
</gene>
<evidence type="ECO:0000313" key="2">
    <source>
        <dbReference type="EMBL" id="SQH75677.1"/>
    </source>
</evidence>
<dbReference type="InterPro" id="IPR008965">
    <property type="entry name" value="CBM2/CBM3_carb-bd_dom_sf"/>
</dbReference>
<proteinExistence type="predicted"/>
<dbReference type="GO" id="GO:0030246">
    <property type="term" value="F:carbohydrate binding"/>
    <property type="evidence" value="ECO:0007669"/>
    <property type="project" value="InterPro"/>
</dbReference>
<dbReference type="AlphaFoldDB" id="A0A330M7E1"/>
<name>A0A330M7E1_9GAMM</name>
<dbReference type="SUPFAM" id="SSF49384">
    <property type="entry name" value="Carbohydrate-binding domain"/>
    <property type="match status" value="1"/>
</dbReference>
<dbReference type="EMBL" id="LS483452">
    <property type="protein sequence ID" value="SQH75677.1"/>
    <property type="molecule type" value="Genomic_DNA"/>
</dbReference>
<dbReference type="InterPro" id="IPR004866">
    <property type="entry name" value="CHB/HEX_N_dom"/>
</dbReference>
<dbReference type="KEGG" id="sbk:SHEWBE_1711"/>
<dbReference type="Pfam" id="PF03173">
    <property type="entry name" value="CHB_HEX"/>
    <property type="match status" value="1"/>
</dbReference>
<protein>
    <recommendedName>
        <fullName evidence="1">Chitobiase/beta-hexosaminidases N-terminal domain-containing protein</fullName>
    </recommendedName>
</protein>
<feature type="domain" description="Chitobiase/beta-hexosaminidases N-terminal" evidence="1">
    <location>
        <begin position="7"/>
        <end position="31"/>
    </location>
</feature>
<dbReference type="Proteomes" id="UP000250123">
    <property type="component" value="Chromosome SHEWBE"/>
</dbReference>
<evidence type="ECO:0000313" key="3">
    <source>
        <dbReference type="Proteomes" id="UP000250123"/>
    </source>
</evidence>
<reference evidence="3" key="1">
    <citation type="submission" date="2018-06" db="EMBL/GenBank/DDBJ databases">
        <authorList>
            <person name="Cea G.-C."/>
            <person name="William W."/>
        </authorList>
    </citation>
    <scope>NUCLEOTIDE SEQUENCE [LARGE SCALE GENOMIC DNA]</scope>
    <source>
        <strain evidence="3">DB21MT-2</strain>
    </source>
</reference>
<evidence type="ECO:0000259" key="1">
    <source>
        <dbReference type="Pfam" id="PF03173"/>
    </source>
</evidence>
<organism evidence="2 3">
    <name type="scientific">Shewanella benthica</name>
    <dbReference type="NCBI Taxonomy" id="43661"/>
    <lineage>
        <taxon>Bacteria</taxon>
        <taxon>Pseudomonadati</taxon>
        <taxon>Pseudomonadota</taxon>
        <taxon>Gammaproteobacteria</taxon>
        <taxon>Alteromonadales</taxon>
        <taxon>Shewanellaceae</taxon>
        <taxon>Shewanella</taxon>
    </lineage>
</organism>
<accession>A0A330M7E1</accession>